<gene>
    <name evidence="1" type="ORF">FDK22_01975</name>
</gene>
<dbReference type="OrthoDB" id="5341790at2"/>
<dbReference type="Proteomes" id="UP000308901">
    <property type="component" value="Unassembled WGS sequence"/>
</dbReference>
<proteinExistence type="predicted"/>
<dbReference type="RefSeq" id="WP_138151210.1">
    <property type="nucleotide sequence ID" value="NZ_VANU01000001.1"/>
</dbReference>
<protein>
    <submittedName>
        <fullName evidence="1">Uncharacterized protein</fullName>
    </submittedName>
</protein>
<reference evidence="1 2" key="1">
    <citation type="submission" date="2019-05" db="EMBL/GenBank/DDBJ databases">
        <title>Arcobacter sp. nov., isolated from sea sediment.</title>
        <authorList>
            <person name="Kim W."/>
        </authorList>
    </citation>
    <scope>NUCLEOTIDE SEQUENCE [LARGE SCALE GENOMIC DNA]</scope>
    <source>
        <strain evidence="1 2">CAU 1517</strain>
    </source>
</reference>
<evidence type="ECO:0000313" key="1">
    <source>
        <dbReference type="EMBL" id="TLP40808.1"/>
    </source>
</evidence>
<evidence type="ECO:0000313" key="2">
    <source>
        <dbReference type="Proteomes" id="UP000308901"/>
    </source>
</evidence>
<accession>A0A5R8Y4B2</accession>
<keyword evidence="2" id="KW-1185">Reference proteome</keyword>
<dbReference type="EMBL" id="VANU01000001">
    <property type="protein sequence ID" value="TLP40808.1"/>
    <property type="molecule type" value="Genomic_DNA"/>
</dbReference>
<organism evidence="1 2">
    <name type="scientific">Arcobacter arenosus</name>
    <dbReference type="NCBI Taxonomy" id="2576037"/>
    <lineage>
        <taxon>Bacteria</taxon>
        <taxon>Pseudomonadati</taxon>
        <taxon>Campylobacterota</taxon>
        <taxon>Epsilonproteobacteria</taxon>
        <taxon>Campylobacterales</taxon>
        <taxon>Arcobacteraceae</taxon>
        <taxon>Arcobacter</taxon>
    </lineage>
</organism>
<comment type="caution">
    <text evidence="1">The sequence shown here is derived from an EMBL/GenBank/DDBJ whole genome shotgun (WGS) entry which is preliminary data.</text>
</comment>
<name>A0A5R8Y4B2_9BACT</name>
<dbReference type="AlphaFoldDB" id="A0A5R8Y4B2"/>
<sequence length="710" mass="78565">MKKLFFGLTAFILLVIGGIYGILFTSAGNSYVASIIENKVNEGQKDVSMKVDNFKLTMNDVLFKATIDDNSTINVEGALNIFAQTVDLKYDVNVADLSKLENLTKQKLNGSFSTNGIVKGDSKQAVVKGVSKIASSNTNYDIQLKDFNPSNILFTMKDAKIEELLYMVNQPIYAKGMLNIDANIKNADIENLDGIITTTVSKGILNAKAINKELKEEPKLPIIFNSKSVSNLVGNEINSNINFDSTIAKLDVKKANVNIKTSVIKSDYKVFVKDLAKLETLINQKLNGSFSTNGDVIVDNGVITVNGNSDIFASDTKYEAKISNSKPEYVNLTVNKAKIENLLNLVKQPNYANGLLNIDAKIKNADINNLDGKVLTTILEGKVNNNVVNKSFDQNLKEAVTFKGDIVTDLVKTQAISKINLDTSLTNVDMTKAVYDISKGEFTSDYTVDVPDLSKLKDITQQKMRGKAKIEGNIKQSTDLLSVDGKSELFGGKIDFNLLNDNFKAKIDGVEIKDLTHMLYYPEIFTSKSNIDVDYNLATKIGKVGGNLINGQFIKNEYSDLINAFAQFDLTKEIYKKVEIKSDMKKDIINTIVDMTSEHTTIKVPASTLNSAKNTINALVQAKILKYEFDTKISGNLSNPKVNIDKKAFLNNTKAGQKIKKKTDELKNKIQEKIGDKFKLDQLFNEAPKQEKKKASREEIAAAFKEMFGN</sequence>